<protein>
    <submittedName>
        <fullName evidence="4">Optic atrophy 3 protein homolog</fullName>
    </submittedName>
</protein>
<comment type="similarity">
    <text evidence="1">Belongs to the OPA3 family.</text>
</comment>
<dbReference type="RefSeq" id="XP_016978520.2">
    <property type="nucleotide sequence ID" value="XM_017123031.2"/>
</dbReference>
<evidence type="ECO:0000313" key="4">
    <source>
        <dbReference type="RefSeq" id="XP_016978520.1"/>
    </source>
</evidence>
<dbReference type="InterPro" id="IPR010754">
    <property type="entry name" value="OPA3-like"/>
</dbReference>
<organism evidence="4">
    <name type="scientific">Drosophila rhopaloa</name>
    <name type="common">Fruit fly</name>
    <dbReference type="NCBI Taxonomy" id="1041015"/>
    <lineage>
        <taxon>Eukaryota</taxon>
        <taxon>Metazoa</taxon>
        <taxon>Ecdysozoa</taxon>
        <taxon>Arthropoda</taxon>
        <taxon>Hexapoda</taxon>
        <taxon>Insecta</taxon>
        <taxon>Pterygota</taxon>
        <taxon>Neoptera</taxon>
        <taxon>Endopterygota</taxon>
        <taxon>Diptera</taxon>
        <taxon>Brachycera</taxon>
        <taxon>Muscomorpha</taxon>
        <taxon>Ephydroidea</taxon>
        <taxon>Drosophilidae</taxon>
        <taxon>Drosophila</taxon>
        <taxon>Sophophora</taxon>
    </lineage>
</organism>
<sequence>MVVGVFPLGKLALLGIKHISKPISNLIKRTAKKNESFKSLVVSPPARLYHVIDVRSKMWMLGLGQPRFIPPLNDAMKIEMGSDILGEMCIFLIGATLIIAEFSRQAKNDRIKQEKQKAHREQLEERIGDLVNKVSRQEMVINQLRTMLRRRDSDRGYSDTRDPECN</sequence>
<dbReference type="OrthoDB" id="2129069at2759"/>
<name>A0A6P4EJY0_DRORH</name>
<dbReference type="Pfam" id="PF07047">
    <property type="entry name" value="OPA3"/>
    <property type="match status" value="1"/>
</dbReference>
<dbReference type="PANTHER" id="PTHR12499:SF0">
    <property type="entry name" value="OPTIC ATROPHY 3 PROTEIN"/>
    <property type="match status" value="1"/>
</dbReference>
<dbReference type="GeneID" id="108044143"/>
<reference evidence="4" key="1">
    <citation type="submission" date="2025-08" db="UniProtKB">
        <authorList>
            <consortium name="RefSeq"/>
        </authorList>
    </citation>
    <scope>IDENTIFICATION</scope>
</reference>
<dbReference type="GO" id="GO:0019216">
    <property type="term" value="P:regulation of lipid metabolic process"/>
    <property type="evidence" value="ECO:0007669"/>
    <property type="project" value="TreeGrafter"/>
</dbReference>
<accession>A0A6P4EJY0</accession>
<dbReference type="RefSeq" id="XP_016978520.1">
    <property type="nucleotide sequence ID" value="XM_017123031.1"/>
</dbReference>
<keyword evidence="2 3" id="KW-0175">Coiled coil</keyword>
<proteinExistence type="inferred from homology"/>
<dbReference type="PANTHER" id="PTHR12499">
    <property type="entry name" value="OPTIC ATROPHY 3 PROTEIN OPA3"/>
    <property type="match status" value="1"/>
</dbReference>
<evidence type="ECO:0000256" key="2">
    <source>
        <dbReference type="ARBA" id="ARBA00023054"/>
    </source>
</evidence>
<dbReference type="AlphaFoldDB" id="A0A6P4EJY0"/>
<dbReference type="GO" id="GO:0005739">
    <property type="term" value="C:mitochondrion"/>
    <property type="evidence" value="ECO:0007669"/>
    <property type="project" value="TreeGrafter"/>
</dbReference>
<feature type="coiled-coil region" evidence="3">
    <location>
        <begin position="104"/>
        <end position="140"/>
    </location>
</feature>
<evidence type="ECO:0000256" key="1">
    <source>
        <dbReference type="ARBA" id="ARBA00007584"/>
    </source>
</evidence>
<gene>
    <name evidence="4" type="primary">LOC108044143</name>
</gene>
<evidence type="ECO:0000256" key="3">
    <source>
        <dbReference type="SAM" id="Coils"/>
    </source>
</evidence>